<dbReference type="Pfam" id="PF00996">
    <property type="entry name" value="GDI"/>
    <property type="match status" value="2"/>
</dbReference>
<dbReference type="InterPro" id="IPR001738">
    <property type="entry name" value="Rab_escort"/>
</dbReference>
<evidence type="ECO:0000256" key="2">
    <source>
        <dbReference type="ARBA" id="ARBA00005593"/>
    </source>
</evidence>
<reference evidence="6 7" key="1">
    <citation type="journal article" date="2020" name="Fungal Divers.">
        <title>Resolving the Mortierellaceae phylogeny through synthesis of multi-gene phylogenetics and phylogenomics.</title>
        <authorList>
            <person name="Vandepol N."/>
            <person name="Liber J."/>
            <person name="Desiro A."/>
            <person name="Na H."/>
            <person name="Kennedy M."/>
            <person name="Barry K."/>
            <person name="Grigoriev I.V."/>
            <person name="Miller A.N."/>
            <person name="O'Donnell K."/>
            <person name="Stajich J.E."/>
            <person name="Bonito G."/>
        </authorList>
    </citation>
    <scope>NUCLEOTIDE SEQUENCE [LARGE SCALE GENOMIC DNA]</scope>
    <source>
        <strain evidence="6 7">AD045</strain>
    </source>
</reference>
<keyword evidence="4" id="KW-0963">Cytoplasm</keyword>
<dbReference type="Proteomes" id="UP001194696">
    <property type="component" value="Unassembled WGS sequence"/>
</dbReference>
<keyword evidence="7" id="KW-1185">Reference proteome</keyword>
<keyword evidence="3" id="KW-0343">GTPase activation</keyword>
<dbReference type="SUPFAM" id="SSF51905">
    <property type="entry name" value="FAD/NAD(P)-binding domain"/>
    <property type="match status" value="1"/>
</dbReference>
<evidence type="ECO:0008006" key="8">
    <source>
        <dbReference type="Google" id="ProtNLM"/>
    </source>
</evidence>
<dbReference type="PRINTS" id="PR00893">
    <property type="entry name" value="RABESCORT"/>
</dbReference>
<dbReference type="EMBL" id="JAAAIM010001008">
    <property type="protein sequence ID" value="KAG0282753.1"/>
    <property type="molecule type" value="Genomic_DNA"/>
</dbReference>
<dbReference type="Gene3D" id="3.50.50.60">
    <property type="entry name" value="FAD/NAD(P)-binding domain"/>
    <property type="match status" value="2"/>
</dbReference>
<feature type="region of interest" description="Disordered" evidence="5">
    <location>
        <begin position="583"/>
        <end position="626"/>
    </location>
</feature>
<dbReference type="PRINTS" id="PR00891">
    <property type="entry name" value="RABGDIREP"/>
</dbReference>
<name>A0ABQ7JPL8_9FUNG</name>
<dbReference type="PANTHER" id="PTHR11787">
    <property type="entry name" value="RAB GDP-DISSOCIATION INHIBITOR"/>
    <property type="match status" value="1"/>
</dbReference>
<dbReference type="Gene3D" id="3.30.519.10">
    <property type="entry name" value="Guanine Nucleotide Dissociation Inhibitor, domain 2"/>
    <property type="match status" value="1"/>
</dbReference>
<dbReference type="InterPro" id="IPR036188">
    <property type="entry name" value="FAD/NAD-bd_sf"/>
</dbReference>
<comment type="caution">
    <text evidence="6">The sequence shown here is derived from an EMBL/GenBank/DDBJ whole genome shotgun (WGS) entry which is preliminary data.</text>
</comment>
<feature type="region of interest" description="Disordered" evidence="5">
    <location>
        <begin position="524"/>
        <end position="560"/>
    </location>
</feature>
<accession>A0ABQ7JPL8</accession>
<feature type="compositionally biased region" description="Low complexity" evidence="5">
    <location>
        <begin position="601"/>
        <end position="621"/>
    </location>
</feature>
<dbReference type="SUPFAM" id="SSF54373">
    <property type="entry name" value="FAD-linked reductases, C-terminal domain"/>
    <property type="match status" value="1"/>
</dbReference>
<evidence type="ECO:0000256" key="1">
    <source>
        <dbReference type="ARBA" id="ARBA00004496"/>
    </source>
</evidence>
<sequence length="723" mass="79265">MADTDLLDATVFDAILLGTGFTQTIVAAALARAGKSVLHLDENDYYGGASGAFGVRDLLKWATRISSTSSAGGDVNADKIEFKRLVARSYNNLEFQFHRVETSSADTIIDLTTVLQTHKDVSTEDRIKAVEDHITATYTTTNNPSKESKEAISSLATWASTPELGATATQLQSVSFSQIQLLEEFLKNTRKYNFDLSPKLLYSRGPLTNLLISSGIGKYLEFKLLERTAVYEALTDKVEMMPTSKEDVFVSKALSLKEKRLLMKFLQFAVDYENQKEVWEDYKNAPFTQFVQSAYGLTDKVLTAVVYAIGFDGNDYATTTDGLKSVKVYLQSLGRYGNSAYLCPLYGVGSELAQAFCRVSAVYGGIYMLQHGLDKHNVDKEANKWQSVVDHTGQTLKANQIICSREYLSKEMDEYIEARTLNRNYVSHCIIVTDRSAFGETTLCKTLFPMGSLVLNPGETPERKNKHTVSVLQMCGGTMSCPNDRYILYVWAESANLKTDAKEDLTAAIRKLVHIPGDPLSLKAPAPAQAAAAPAASTEDSKPAQHLGDAPAAGSEDQPRMSLDQELDMEQVRQEILQAEKKLFDESENNTPVPSRPSTPAPSSTGSSSSTTAASGTPTKPLSRTAFQKSKSAASLTSSLGAIVPNALFTMFYKRAASWPRVPYPIGSEDLKPLPENLTVVRPMNHSLDFEAATEEARAIFEKLCPGEEFLPPTPEPEDNSGF</sequence>
<feature type="compositionally biased region" description="Low complexity" evidence="5">
    <location>
        <begin position="524"/>
        <end position="536"/>
    </location>
</feature>
<evidence type="ECO:0000256" key="5">
    <source>
        <dbReference type="SAM" id="MobiDB-lite"/>
    </source>
</evidence>
<dbReference type="InterPro" id="IPR018203">
    <property type="entry name" value="GDP_dissociation_inhibitor"/>
</dbReference>
<proteinExistence type="inferred from homology"/>
<organism evidence="6 7">
    <name type="scientific">Linnemannia gamsii</name>
    <dbReference type="NCBI Taxonomy" id="64522"/>
    <lineage>
        <taxon>Eukaryota</taxon>
        <taxon>Fungi</taxon>
        <taxon>Fungi incertae sedis</taxon>
        <taxon>Mucoromycota</taxon>
        <taxon>Mortierellomycotina</taxon>
        <taxon>Mortierellomycetes</taxon>
        <taxon>Mortierellales</taxon>
        <taxon>Mortierellaceae</taxon>
        <taxon>Linnemannia</taxon>
    </lineage>
</organism>
<comment type="subcellular location">
    <subcellularLocation>
        <location evidence="1">Cytoplasm</location>
    </subcellularLocation>
</comment>
<evidence type="ECO:0000256" key="4">
    <source>
        <dbReference type="ARBA" id="ARBA00022490"/>
    </source>
</evidence>
<evidence type="ECO:0000256" key="3">
    <source>
        <dbReference type="ARBA" id="ARBA00022468"/>
    </source>
</evidence>
<dbReference type="PANTHER" id="PTHR11787:SF4">
    <property type="entry name" value="CHM, RAB ESCORT PROTEIN 1"/>
    <property type="match status" value="1"/>
</dbReference>
<protein>
    <recommendedName>
        <fullName evidence="8">Rab proteins geranylgeranyltransferase component A</fullName>
    </recommendedName>
</protein>
<evidence type="ECO:0000313" key="7">
    <source>
        <dbReference type="Proteomes" id="UP001194696"/>
    </source>
</evidence>
<dbReference type="PIRSF" id="PIRSF016550">
    <property type="entry name" value="Rab_ger_ger_transf_A_euk"/>
    <property type="match status" value="1"/>
</dbReference>
<comment type="similarity">
    <text evidence="2">Belongs to the Rab GDI family.</text>
</comment>
<gene>
    <name evidence="6" type="ORF">BGZ96_000149</name>
</gene>
<evidence type="ECO:0000313" key="6">
    <source>
        <dbReference type="EMBL" id="KAG0282753.1"/>
    </source>
</evidence>